<reference evidence="4 5" key="1">
    <citation type="submission" date="2017-10" db="EMBL/GenBank/DDBJ databases">
        <title>Sequencing the genomes of 1000 actinobacteria strains.</title>
        <authorList>
            <person name="Klenk H.-P."/>
        </authorList>
    </citation>
    <scope>NUCLEOTIDE SEQUENCE [LARGE SCALE GENOMIC DNA]</scope>
    <source>
        <strain evidence="4 5">DSM 21863</strain>
    </source>
</reference>
<evidence type="ECO:0000313" key="4">
    <source>
        <dbReference type="EMBL" id="PFG43189.1"/>
    </source>
</evidence>
<keyword evidence="2" id="KW-0472">Membrane</keyword>
<comment type="caution">
    <text evidence="4">The sequence shown here is derived from an EMBL/GenBank/DDBJ whole genome shotgun (WGS) entry which is preliminary data.</text>
</comment>
<feature type="domain" description="Protein-glutamine gamma-glutamyltransferase-like C-terminal" evidence="3">
    <location>
        <begin position="153"/>
        <end position="221"/>
    </location>
</feature>
<evidence type="ECO:0000259" key="3">
    <source>
        <dbReference type="Pfam" id="PF13559"/>
    </source>
</evidence>
<proteinExistence type="predicted"/>
<evidence type="ECO:0000313" key="5">
    <source>
        <dbReference type="Proteomes" id="UP000224130"/>
    </source>
</evidence>
<keyword evidence="5" id="KW-1185">Reference proteome</keyword>
<sequence>MTSPRDRLTHPAALLGLTTLALVGAATATPWDLRLPTLALDLRPDLDTPTTSPAPTPSAAPTEPTPPDDTLVTLLLVLAGLVLALLLWWAGRRLLTALRDTPPSPHEPDQLDPGHDLATTQPALTVPELTDAVTRALAHLDDATTPTDGVIAAWVALEEAAAHAGTTRDPAQTTTEFTTAVLATTPAPAPQLTTLRTLYQHARFTHHPVTDDDVTTARTALTTIARTLDEHP</sequence>
<keyword evidence="2" id="KW-1133">Transmembrane helix</keyword>
<dbReference type="Pfam" id="PF13559">
    <property type="entry name" value="DUF4129"/>
    <property type="match status" value="1"/>
</dbReference>
<dbReference type="Proteomes" id="UP000224130">
    <property type="component" value="Unassembled WGS sequence"/>
</dbReference>
<dbReference type="OrthoDB" id="5198230at2"/>
<feature type="transmembrane region" description="Helical" evidence="2">
    <location>
        <begin position="71"/>
        <end position="90"/>
    </location>
</feature>
<dbReference type="AlphaFoldDB" id="A0A2A9EYF1"/>
<accession>A0A2A9EYF1</accession>
<dbReference type="EMBL" id="PDJJ01000001">
    <property type="protein sequence ID" value="PFG43189.1"/>
    <property type="molecule type" value="Genomic_DNA"/>
</dbReference>
<name>A0A2A9EYF1_9MICO</name>
<protein>
    <submittedName>
        <fullName evidence="4">Uncharacterized protein DUF4129</fullName>
    </submittedName>
</protein>
<evidence type="ECO:0000256" key="2">
    <source>
        <dbReference type="SAM" id="Phobius"/>
    </source>
</evidence>
<feature type="compositionally biased region" description="Pro residues" evidence="1">
    <location>
        <begin position="52"/>
        <end position="66"/>
    </location>
</feature>
<gene>
    <name evidence="4" type="ORF">ATJ88_1873</name>
</gene>
<dbReference type="RefSeq" id="WP_098463595.1">
    <property type="nucleotide sequence ID" value="NZ_PDJJ01000001.1"/>
</dbReference>
<evidence type="ECO:0000256" key="1">
    <source>
        <dbReference type="SAM" id="MobiDB-lite"/>
    </source>
</evidence>
<dbReference type="InterPro" id="IPR025403">
    <property type="entry name" value="TgpA-like_C"/>
</dbReference>
<organism evidence="4 5">
    <name type="scientific">Isoptericola jiangsuensis</name>
    <dbReference type="NCBI Taxonomy" id="548579"/>
    <lineage>
        <taxon>Bacteria</taxon>
        <taxon>Bacillati</taxon>
        <taxon>Actinomycetota</taxon>
        <taxon>Actinomycetes</taxon>
        <taxon>Micrococcales</taxon>
        <taxon>Promicromonosporaceae</taxon>
        <taxon>Isoptericola</taxon>
    </lineage>
</organism>
<keyword evidence="2" id="KW-0812">Transmembrane</keyword>
<feature type="region of interest" description="Disordered" evidence="1">
    <location>
        <begin position="44"/>
        <end position="66"/>
    </location>
</feature>